<feature type="region of interest" description="Disordered" evidence="1">
    <location>
        <begin position="1"/>
        <end position="109"/>
    </location>
</feature>
<evidence type="ECO:0000313" key="2">
    <source>
        <dbReference type="EMBL" id="KAJ1114400.1"/>
    </source>
</evidence>
<feature type="compositionally biased region" description="Low complexity" evidence="1">
    <location>
        <begin position="80"/>
        <end position="96"/>
    </location>
</feature>
<dbReference type="AlphaFoldDB" id="A0AAV7NHP4"/>
<feature type="compositionally biased region" description="Low complexity" evidence="1">
    <location>
        <begin position="60"/>
        <end position="71"/>
    </location>
</feature>
<keyword evidence="3" id="KW-1185">Reference proteome</keyword>
<reference evidence="2" key="1">
    <citation type="journal article" date="2022" name="bioRxiv">
        <title>Sequencing and chromosome-scale assembly of the giantPleurodeles waltlgenome.</title>
        <authorList>
            <person name="Brown T."/>
            <person name="Elewa A."/>
            <person name="Iarovenko S."/>
            <person name="Subramanian E."/>
            <person name="Araus A.J."/>
            <person name="Petzold A."/>
            <person name="Susuki M."/>
            <person name="Suzuki K.-i.T."/>
            <person name="Hayashi T."/>
            <person name="Toyoda A."/>
            <person name="Oliveira C."/>
            <person name="Osipova E."/>
            <person name="Leigh N.D."/>
            <person name="Simon A."/>
            <person name="Yun M.H."/>
        </authorList>
    </citation>
    <scope>NUCLEOTIDE SEQUENCE</scope>
    <source>
        <strain evidence="2">20211129_DDA</strain>
        <tissue evidence="2">Liver</tissue>
    </source>
</reference>
<organism evidence="2 3">
    <name type="scientific">Pleurodeles waltl</name>
    <name type="common">Iberian ribbed newt</name>
    <dbReference type="NCBI Taxonomy" id="8319"/>
    <lineage>
        <taxon>Eukaryota</taxon>
        <taxon>Metazoa</taxon>
        <taxon>Chordata</taxon>
        <taxon>Craniata</taxon>
        <taxon>Vertebrata</taxon>
        <taxon>Euteleostomi</taxon>
        <taxon>Amphibia</taxon>
        <taxon>Batrachia</taxon>
        <taxon>Caudata</taxon>
        <taxon>Salamandroidea</taxon>
        <taxon>Salamandridae</taxon>
        <taxon>Pleurodelinae</taxon>
        <taxon>Pleurodeles</taxon>
    </lineage>
</organism>
<dbReference type="Proteomes" id="UP001066276">
    <property type="component" value="Chromosome 8"/>
</dbReference>
<evidence type="ECO:0000256" key="1">
    <source>
        <dbReference type="SAM" id="MobiDB-lite"/>
    </source>
</evidence>
<name>A0AAV7NHP4_PLEWA</name>
<sequence length="143" mass="15311">MAPRSTAYSSGTSSPRRRAPQLSPGIRGPQEGPSAINPRHPGHQEHPGGRPISRLRPRRAAAAPQLPGRAPHLPWERRNPALTGAAAPGTPEGSSAIRGKPPGLPQTGHKSIFGLRRQIAERNVLALCHLDHALTYTFNISDM</sequence>
<gene>
    <name evidence="2" type="ORF">NDU88_002638</name>
</gene>
<comment type="caution">
    <text evidence="2">The sequence shown here is derived from an EMBL/GenBank/DDBJ whole genome shotgun (WGS) entry which is preliminary data.</text>
</comment>
<protein>
    <submittedName>
        <fullName evidence="2">Uncharacterized protein</fullName>
    </submittedName>
</protein>
<feature type="compositionally biased region" description="Polar residues" evidence="1">
    <location>
        <begin position="1"/>
        <end position="14"/>
    </location>
</feature>
<accession>A0AAV7NHP4</accession>
<evidence type="ECO:0000313" key="3">
    <source>
        <dbReference type="Proteomes" id="UP001066276"/>
    </source>
</evidence>
<dbReference type="EMBL" id="JANPWB010000012">
    <property type="protein sequence ID" value="KAJ1114400.1"/>
    <property type="molecule type" value="Genomic_DNA"/>
</dbReference>
<proteinExistence type="predicted"/>